<dbReference type="EC" id="3.5.1.-" evidence="2"/>
<accession>A0A174YHW2</accession>
<evidence type="ECO:0000259" key="1">
    <source>
        <dbReference type="PROSITE" id="PS51154"/>
    </source>
</evidence>
<evidence type="ECO:0000313" key="6">
    <source>
        <dbReference type="Proteomes" id="UP000095780"/>
    </source>
</evidence>
<dbReference type="OrthoDB" id="6194521at2"/>
<dbReference type="InterPro" id="IPR043472">
    <property type="entry name" value="Macro_dom-like"/>
</dbReference>
<dbReference type="EMBL" id="CZBV01000007">
    <property type="protein sequence ID" value="CUQ89121.1"/>
    <property type="molecule type" value="Genomic_DNA"/>
</dbReference>
<dbReference type="NCBIfam" id="NF001664">
    <property type="entry name" value="PRK00431.1-6"/>
    <property type="match status" value="1"/>
</dbReference>
<dbReference type="RefSeq" id="WP_022098307.1">
    <property type="nucleotide sequence ID" value="NZ_CABIXW010000007.1"/>
</dbReference>
<evidence type="ECO:0000313" key="7">
    <source>
        <dbReference type="Proteomes" id="UP000481964"/>
    </source>
</evidence>
<gene>
    <name evidence="2" type="primary">ymdB_1</name>
    <name evidence="2" type="ORF">ERS852490_00093</name>
    <name evidence="3" type="ORF">ERS852492_02395</name>
    <name evidence="4" type="ORF">GKE48_06505</name>
</gene>
<evidence type="ECO:0000313" key="2">
    <source>
        <dbReference type="EMBL" id="CUQ74704.1"/>
    </source>
</evidence>
<reference evidence="4 7" key="2">
    <citation type="journal article" date="2019" name="Nat. Med.">
        <title>A library of human gut bacterial isolates paired with longitudinal multiomics data enables mechanistic microbiome research.</title>
        <authorList>
            <person name="Poyet M."/>
            <person name="Groussin M."/>
            <person name="Gibbons S.M."/>
            <person name="Avila-Pacheco J."/>
            <person name="Jiang X."/>
            <person name="Kearney S.M."/>
            <person name="Perrotta A.R."/>
            <person name="Berdy B."/>
            <person name="Zhao S."/>
            <person name="Lieberman T.D."/>
            <person name="Swanson P.K."/>
            <person name="Smith M."/>
            <person name="Roesemann S."/>
            <person name="Alexander J.E."/>
            <person name="Rich S.A."/>
            <person name="Livny J."/>
            <person name="Vlamakis H."/>
            <person name="Clish C."/>
            <person name="Bullock K."/>
            <person name="Deik A."/>
            <person name="Scott J."/>
            <person name="Pierce K.A."/>
            <person name="Xavier R.J."/>
            <person name="Alm E.J."/>
        </authorList>
    </citation>
    <scope>NUCLEOTIDE SEQUENCE [LARGE SCALE GENOMIC DNA]</scope>
    <source>
        <strain evidence="4 7">BIOML-A1</strain>
    </source>
</reference>
<dbReference type="Proteomes" id="UP000481964">
    <property type="component" value="Unassembled WGS sequence"/>
</dbReference>
<evidence type="ECO:0000313" key="4">
    <source>
        <dbReference type="EMBL" id="MSC57107.1"/>
    </source>
</evidence>
<dbReference type="Pfam" id="PF01661">
    <property type="entry name" value="Macro"/>
    <property type="match status" value="1"/>
</dbReference>
<organism evidence="2 5">
    <name type="scientific">Lachnospira eligens</name>
    <dbReference type="NCBI Taxonomy" id="39485"/>
    <lineage>
        <taxon>Bacteria</taxon>
        <taxon>Bacillati</taxon>
        <taxon>Bacillota</taxon>
        <taxon>Clostridia</taxon>
        <taxon>Lachnospirales</taxon>
        <taxon>Lachnospiraceae</taxon>
        <taxon>Lachnospira</taxon>
    </lineage>
</organism>
<dbReference type="SUPFAM" id="SSF52949">
    <property type="entry name" value="Macro domain-like"/>
    <property type="match status" value="1"/>
</dbReference>
<dbReference type="Proteomes" id="UP000095621">
    <property type="component" value="Unassembled WGS sequence"/>
</dbReference>
<dbReference type="CDD" id="cd02908">
    <property type="entry name" value="Macro_OAADPr_deacetylase"/>
    <property type="match status" value="1"/>
</dbReference>
<dbReference type="InterPro" id="IPR002589">
    <property type="entry name" value="Macro_dom"/>
</dbReference>
<proteinExistence type="predicted"/>
<keyword evidence="2" id="KW-0378">Hydrolase</keyword>
<protein>
    <submittedName>
        <fullName evidence="2">O-acetyl-ADP-ribose deacetylase</fullName>
        <ecNumber evidence="2">3.5.1.-</ecNumber>
    </submittedName>
</protein>
<dbReference type="Gene3D" id="3.40.220.10">
    <property type="entry name" value="Leucine Aminopeptidase, subunit E, domain 1"/>
    <property type="match status" value="1"/>
</dbReference>
<evidence type="ECO:0000313" key="3">
    <source>
        <dbReference type="EMBL" id="CUQ89121.1"/>
    </source>
</evidence>
<dbReference type="Proteomes" id="UP000095780">
    <property type="component" value="Unassembled WGS sequence"/>
</dbReference>
<dbReference type="PROSITE" id="PS51154">
    <property type="entry name" value="MACRO"/>
    <property type="match status" value="1"/>
</dbReference>
<dbReference type="EMBL" id="WKRD01000004">
    <property type="protein sequence ID" value="MSC57107.1"/>
    <property type="molecule type" value="Genomic_DNA"/>
</dbReference>
<reference evidence="5 6" key="1">
    <citation type="submission" date="2015-09" db="EMBL/GenBank/DDBJ databases">
        <authorList>
            <consortium name="Pathogen Informatics"/>
        </authorList>
    </citation>
    <scope>NUCLEOTIDE SEQUENCE [LARGE SCALE GENOMIC DNA]</scope>
    <source>
        <strain evidence="2 5">2789STDY5834875</strain>
        <strain evidence="3 6">2789STDY5834878</strain>
    </source>
</reference>
<name>A0A174YHW2_9FIRM</name>
<feature type="domain" description="Macro" evidence="1">
    <location>
        <begin position="1"/>
        <end position="172"/>
    </location>
</feature>
<sequence length="172" mass="18869">MYLIKTVKGDITKVTDVQAIVNAANNSLLGGGGVDGAIHRAAGPELLAECRTLHGCVTGEAKITKAYNLPCDYVIHTVGPIWNGGRDREEELLANCYFNSMKLAMDNGIRSIAFPSISTGVYSFPVELAAKIAVHTVNRFLQDNPDCFDLVEWVLFDTHTESVYEDEVDKIY</sequence>
<dbReference type="AlphaFoldDB" id="A0A174YHW2"/>
<dbReference type="PANTHER" id="PTHR11106:SF27">
    <property type="entry name" value="MACRO DOMAIN-CONTAINING PROTEIN"/>
    <property type="match status" value="1"/>
</dbReference>
<dbReference type="GO" id="GO:0016787">
    <property type="term" value="F:hydrolase activity"/>
    <property type="evidence" value="ECO:0007669"/>
    <property type="project" value="UniProtKB-KW"/>
</dbReference>
<dbReference type="SMART" id="SM00506">
    <property type="entry name" value="A1pp"/>
    <property type="match status" value="1"/>
</dbReference>
<evidence type="ECO:0000313" key="5">
    <source>
        <dbReference type="Proteomes" id="UP000095621"/>
    </source>
</evidence>
<dbReference type="PANTHER" id="PTHR11106">
    <property type="entry name" value="GANGLIOSIDE INDUCED DIFFERENTIATION ASSOCIATED PROTEIN 2-RELATED"/>
    <property type="match status" value="1"/>
</dbReference>
<dbReference type="EMBL" id="CZBU01000001">
    <property type="protein sequence ID" value="CUQ74704.1"/>
    <property type="molecule type" value="Genomic_DNA"/>
</dbReference>